<keyword evidence="4" id="KW-0249">Electron transport</keyword>
<comment type="similarity">
    <text evidence="1">Belongs to the desulfoferrodoxin family.</text>
</comment>
<dbReference type="InterPro" id="IPR002742">
    <property type="entry name" value="Desulfoferrodoxin_Fe-bd_dom"/>
</dbReference>
<dbReference type="Pfam" id="PF01880">
    <property type="entry name" value="Desulfoferrodox"/>
    <property type="match status" value="1"/>
</dbReference>
<sequence length="130" mass="14837">MKDEKQISCENDILCGINKPKDLSNMTDFEKKHIPVIASPDKIKKDEEFDVIVEVGKLFPHPNEPGHFISWIELYSGDTFLACAYFTGGTSFPKVMFRIKLSHSHGFLKARAMCNLHGLWQNEKPIEVVE</sequence>
<reference evidence="7" key="1">
    <citation type="submission" date="2017-02" db="EMBL/GenBank/DDBJ databases">
        <title>Delving into the versatile metabolic prowess of the omnipresent phylum Bacteroidetes.</title>
        <authorList>
            <person name="Nobu M.K."/>
            <person name="Mei R."/>
            <person name="Narihiro T."/>
            <person name="Kuroda K."/>
            <person name="Liu W.-T."/>
        </authorList>
    </citation>
    <scope>NUCLEOTIDE SEQUENCE</scope>
    <source>
        <strain evidence="7">ADurb.Bin131</strain>
    </source>
</reference>
<evidence type="ECO:0000256" key="4">
    <source>
        <dbReference type="ARBA" id="ARBA00022982"/>
    </source>
</evidence>
<keyword evidence="5" id="KW-0408">Iron</keyword>
<dbReference type="PANTHER" id="PTHR36541:SF1">
    <property type="entry name" value="SUPEROXIDE REDUCTASE-RELATED"/>
    <property type="match status" value="1"/>
</dbReference>
<evidence type="ECO:0000256" key="2">
    <source>
        <dbReference type="ARBA" id="ARBA00022448"/>
    </source>
</evidence>
<evidence type="ECO:0000313" key="7">
    <source>
        <dbReference type="EMBL" id="OQB75070.1"/>
    </source>
</evidence>
<protein>
    <submittedName>
        <fullName evidence="7">Superoxide reductase</fullName>
        <ecNumber evidence="7">1.15.1.2</ecNumber>
    </submittedName>
</protein>
<gene>
    <name evidence="7" type="ORF">BWX89_00193</name>
</gene>
<dbReference type="GO" id="GO:0005506">
    <property type="term" value="F:iron ion binding"/>
    <property type="evidence" value="ECO:0007669"/>
    <property type="project" value="InterPro"/>
</dbReference>
<accession>A0A1V6CDW0</accession>
<dbReference type="EMBL" id="MWDQ01000024">
    <property type="protein sequence ID" value="OQB75070.1"/>
    <property type="molecule type" value="Genomic_DNA"/>
</dbReference>
<organism evidence="7">
    <name type="scientific">candidate division TA06 bacterium ADurb.Bin131</name>
    <dbReference type="NCBI Taxonomy" id="1852827"/>
    <lineage>
        <taxon>Bacteria</taxon>
        <taxon>Bacteria division TA06</taxon>
    </lineage>
</organism>
<dbReference type="GO" id="GO:0050605">
    <property type="term" value="F:superoxide reductase activity"/>
    <property type="evidence" value="ECO:0007669"/>
    <property type="project" value="UniProtKB-EC"/>
</dbReference>
<dbReference type="InterPro" id="IPR036073">
    <property type="entry name" value="Desulfoferrodoxin_Fe-bd_dom_sf"/>
</dbReference>
<dbReference type="EC" id="1.15.1.2" evidence="7"/>
<evidence type="ECO:0000256" key="5">
    <source>
        <dbReference type="ARBA" id="ARBA00023004"/>
    </source>
</evidence>
<evidence type="ECO:0000259" key="6">
    <source>
        <dbReference type="Pfam" id="PF01880"/>
    </source>
</evidence>
<dbReference type="Proteomes" id="UP000485562">
    <property type="component" value="Unassembled WGS sequence"/>
</dbReference>
<keyword evidence="3" id="KW-0479">Metal-binding</keyword>
<dbReference type="AlphaFoldDB" id="A0A1V6CDW0"/>
<feature type="domain" description="Desulfoferrodoxin ferrous iron-binding" evidence="6">
    <location>
        <begin position="26"/>
        <end position="123"/>
    </location>
</feature>
<dbReference type="PANTHER" id="PTHR36541">
    <property type="entry name" value="SUPEROXIDE REDUCTASE-RELATED"/>
    <property type="match status" value="1"/>
</dbReference>
<keyword evidence="7" id="KW-0560">Oxidoreductase</keyword>
<evidence type="ECO:0000256" key="3">
    <source>
        <dbReference type="ARBA" id="ARBA00022723"/>
    </source>
</evidence>
<comment type="caution">
    <text evidence="7">The sequence shown here is derived from an EMBL/GenBank/DDBJ whole genome shotgun (WGS) entry which is preliminary data.</text>
</comment>
<proteinExistence type="inferred from homology"/>
<name>A0A1V6CDW0_UNCT6</name>
<dbReference type="NCBIfam" id="TIGR00332">
    <property type="entry name" value="neela_ferrous"/>
    <property type="match status" value="1"/>
</dbReference>
<keyword evidence="2" id="KW-0813">Transport</keyword>
<dbReference type="InterPro" id="IPR051233">
    <property type="entry name" value="Desulfoferrodoxin_SOR"/>
</dbReference>
<evidence type="ECO:0000256" key="1">
    <source>
        <dbReference type="ARBA" id="ARBA00005941"/>
    </source>
</evidence>
<dbReference type="Gene3D" id="2.60.40.730">
    <property type="entry name" value="SOR catalytic domain"/>
    <property type="match status" value="1"/>
</dbReference>
<dbReference type="SUPFAM" id="SSF49367">
    <property type="entry name" value="Superoxide reductase-like"/>
    <property type="match status" value="1"/>
</dbReference>